<protein>
    <submittedName>
        <fullName evidence="2">Uncharacterized protein</fullName>
    </submittedName>
</protein>
<dbReference type="GO" id="GO:0009521">
    <property type="term" value="C:photosystem"/>
    <property type="evidence" value="ECO:0007669"/>
    <property type="project" value="InterPro"/>
</dbReference>
<evidence type="ECO:0000313" key="2">
    <source>
        <dbReference type="EMBL" id="QDT72455.1"/>
    </source>
</evidence>
<feature type="transmembrane region" description="Helical" evidence="1">
    <location>
        <begin position="129"/>
        <end position="146"/>
    </location>
</feature>
<keyword evidence="1" id="KW-0472">Membrane</keyword>
<dbReference type="Proteomes" id="UP000317909">
    <property type="component" value="Chromosome"/>
</dbReference>
<dbReference type="GO" id="GO:0009767">
    <property type="term" value="P:photosynthetic electron transport chain"/>
    <property type="evidence" value="ECO:0007669"/>
    <property type="project" value="InterPro"/>
</dbReference>
<accession>A0A517TVQ4</accession>
<organism evidence="2 3">
    <name type="scientific">Lacipirellula limnantheis</name>
    <dbReference type="NCBI Taxonomy" id="2528024"/>
    <lineage>
        <taxon>Bacteria</taxon>
        <taxon>Pseudomonadati</taxon>
        <taxon>Planctomycetota</taxon>
        <taxon>Planctomycetia</taxon>
        <taxon>Pirellulales</taxon>
        <taxon>Lacipirellulaceae</taxon>
        <taxon>Lacipirellula</taxon>
    </lineage>
</organism>
<dbReference type="EMBL" id="CP036339">
    <property type="protein sequence ID" value="QDT72455.1"/>
    <property type="molecule type" value="Genomic_DNA"/>
</dbReference>
<dbReference type="SUPFAM" id="SSF161077">
    <property type="entry name" value="Photosystem II antenna protein-like"/>
    <property type="match status" value="1"/>
</dbReference>
<name>A0A517TVQ4_9BACT</name>
<evidence type="ECO:0000256" key="1">
    <source>
        <dbReference type="SAM" id="Phobius"/>
    </source>
</evidence>
<keyword evidence="1" id="KW-1133">Transmembrane helix</keyword>
<gene>
    <name evidence="2" type="ORF">I41_16330</name>
</gene>
<feature type="transmembrane region" description="Helical" evidence="1">
    <location>
        <begin position="7"/>
        <end position="25"/>
    </location>
</feature>
<dbReference type="AlphaFoldDB" id="A0A517TVQ4"/>
<evidence type="ECO:0000313" key="3">
    <source>
        <dbReference type="Proteomes" id="UP000317909"/>
    </source>
</evidence>
<dbReference type="PROSITE" id="PS51257">
    <property type="entry name" value="PROKAR_LIPOPROTEIN"/>
    <property type="match status" value="1"/>
</dbReference>
<reference evidence="2 3" key="1">
    <citation type="submission" date="2019-02" db="EMBL/GenBank/DDBJ databases">
        <title>Deep-cultivation of Planctomycetes and their phenomic and genomic characterization uncovers novel biology.</title>
        <authorList>
            <person name="Wiegand S."/>
            <person name="Jogler M."/>
            <person name="Boedeker C."/>
            <person name="Pinto D."/>
            <person name="Vollmers J."/>
            <person name="Rivas-Marin E."/>
            <person name="Kohn T."/>
            <person name="Peeters S.H."/>
            <person name="Heuer A."/>
            <person name="Rast P."/>
            <person name="Oberbeckmann S."/>
            <person name="Bunk B."/>
            <person name="Jeske O."/>
            <person name="Meyerdierks A."/>
            <person name="Storesund J.E."/>
            <person name="Kallscheuer N."/>
            <person name="Luecker S."/>
            <person name="Lage O.M."/>
            <person name="Pohl T."/>
            <person name="Merkel B.J."/>
            <person name="Hornburger P."/>
            <person name="Mueller R.-W."/>
            <person name="Bruemmer F."/>
            <person name="Labrenz M."/>
            <person name="Spormann A.M."/>
            <person name="Op den Camp H."/>
            <person name="Overmann J."/>
            <person name="Amann R."/>
            <person name="Jetten M.S.M."/>
            <person name="Mascher T."/>
            <person name="Medema M.H."/>
            <person name="Devos D.P."/>
            <person name="Kaster A.-K."/>
            <person name="Ovreas L."/>
            <person name="Rohde M."/>
            <person name="Galperin M.Y."/>
            <person name="Jogler C."/>
        </authorList>
    </citation>
    <scope>NUCLEOTIDE SEQUENCE [LARGE SCALE GENOMIC DNA]</scope>
    <source>
        <strain evidence="2 3">I41</strain>
    </source>
</reference>
<feature type="transmembrane region" description="Helical" evidence="1">
    <location>
        <begin position="104"/>
        <end position="122"/>
    </location>
</feature>
<dbReference type="GO" id="GO:0016168">
    <property type="term" value="F:chlorophyll binding"/>
    <property type="evidence" value="ECO:0007669"/>
    <property type="project" value="InterPro"/>
</dbReference>
<proteinExistence type="predicted"/>
<dbReference type="InterPro" id="IPR036001">
    <property type="entry name" value="PS_II_antenna-like_sf"/>
</dbReference>
<sequence length="147" mass="16542">MFKLLRYSLATFCFAASVGCLAIWWRSMTYHEKVYGPLPDLTHRVVLNAHHGYGKLHVTRLPPGSIPWTSWSVKYLPHQPDLFGVRKRGSDRIGQFKNNIYFPLWYPALIFALAGVAAVRLGRQFTIRSAIIATTIVAGLLGMAVIL</sequence>
<dbReference type="KEGG" id="llh:I41_16330"/>
<keyword evidence="1" id="KW-0812">Transmembrane</keyword>
<keyword evidence="3" id="KW-1185">Reference proteome</keyword>